<dbReference type="Proteomes" id="UP000198596">
    <property type="component" value="Unassembled WGS sequence"/>
</dbReference>
<keyword evidence="2" id="KW-0732">Signal</keyword>
<organism evidence="4 5">
    <name type="scientific">Flavobacterium xueshanense</name>
    <dbReference type="NCBI Taxonomy" id="935223"/>
    <lineage>
        <taxon>Bacteria</taxon>
        <taxon>Pseudomonadati</taxon>
        <taxon>Bacteroidota</taxon>
        <taxon>Flavobacteriia</taxon>
        <taxon>Flavobacteriales</taxon>
        <taxon>Flavobacteriaceae</taxon>
        <taxon>Flavobacterium</taxon>
    </lineage>
</organism>
<keyword evidence="5" id="KW-1185">Reference proteome</keyword>
<dbReference type="STRING" id="935223.SAMN04488131_109102"/>
<dbReference type="InterPro" id="IPR046478">
    <property type="entry name" value="DUF6799"/>
</dbReference>
<proteinExistence type="predicted"/>
<sequence length="153" mass="17657">MKKVIFISVALCFSMCLFAQTDLTNKKMQHIDDKKRQMTREGNYQTASKSFPDGVMMKNGKLMMVKNGKKTLMDHEMSMNNGTKVLSNGMIMKKDGTKMMMKEGQYMNMAGNLRDPETKKVITKKTTTKETNNNKKKDMYLMQNEKIKKDSLK</sequence>
<feature type="region of interest" description="Disordered" evidence="1">
    <location>
        <begin position="33"/>
        <end position="52"/>
    </location>
</feature>
<evidence type="ECO:0000313" key="5">
    <source>
        <dbReference type="Proteomes" id="UP000198596"/>
    </source>
</evidence>
<reference evidence="5" key="1">
    <citation type="submission" date="2016-10" db="EMBL/GenBank/DDBJ databases">
        <authorList>
            <person name="Varghese N."/>
            <person name="Submissions S."/>
        </authorList>
    </citation>
    <scope>NUCLEOTIDE SEQUENCE [LARGE SCALE GENOMIC DNA]</scope>
    <source>
        <strain evidence="5">CGMCC 1.9227</strain>
    </source>
</reference>
<dbReference type="Pfam" id="PF20606">
    <property type="entry name" value="DUF6799"/>
    <property type="match status" value="1"/>
</dbReference>
<feature type="region of interest" description="Disordered" evidence="1">
    <location>
        <begin position="125"/>
        <end position="153"/>
    </location>
</feature>
<dbReference type="RefSeq" id="WP_091205635.1">
    <property type="nucleotide sequence ID" value="NZ_FONQ01000009.1"/>
</dbReference>
<dbReference type="OrthoDB" id="1202235at2"/>
<evidence type="ECO:0000256" key="1">
    <source>
        <dbReference type="SAM" id="MobiDB-lite"/>
    </source>
</evidence>
<evidence type="ECO:0000259" key="3">
    <source>
        <dbReference type="Pfam" id="PF20606"/>
    </source>
</evidence>
<evidence type="ECO:0000256" key="2">
    <source>
        <dbReference type="SAM" id="SignalP"/>
    </source>
</evidence>
<dbReference type="AlphaFoldDB" id="A0A1I2G8Z1"/>
<feature type="compositionally biased region" description="Polar residues" evidence="1">
    <location>
        <begin position="40"/>
        <end position="49"/>
    </location>
</feature>
<accession>A0A1I2G8Z1</accession>
<feature type="signal peptide" evidence="2">
    <location>
        <begin position="1"/>
        <end position="19"/>
    </location>
</feature>
<dbReference type="EMBL" id="FONQ01000009">
    <property type="protein sequence ID" value="SFF13629.1"/>
    <property type="molecule type" value="Genomic_DNA"/>
</dbReference>
<protein>
    <recommendedName>
        <fullName evidence="3">DUF6799 domain-containing protein</fullName>
    </recommendedName>
</protein>
<feature type="compositionally biased region" description="Basic and acidic residues" evidence="1">
    <location>
        <begin position="132"/>
        <end position="153"/>
    </location>
</feature>
<gene>
    <name evidence="4" type="ORF">SAMN04488131_109102</name>
</gene>
<evidence type="ECO:0000313" key="4">
    <source>
        <dbReference type="EMBL" id="SFF13629.1"/>
    </source>
</evidence>
<name>A0A1I2G8Z1_9FLAO</name>
<feature type="domain" description="DUF6799" evidence="3">
    <location>
        <begin position="53"/>
        <end position="113"/>
    </location>
</feature>
<feature type="chain" id="PRO_5011532287" description="DUF6799 domain-containing protein" evidence="2">
    <location>
        <begin position="20"/>
        <end position="153"/>
    </location>
</feature>